<gene>
    <name evidence="3" type="ORF">FB45DRAFT_870262</name>
</gene>
<comment type="caution">
    <text evidence="3">The sequence shown here is derived from an EMBL/GenBank/DDBJ whole genome shotgun (WGS) entry which is preliminary data.</text>
</comment>
<feature type="compositionally biased region" description="Polar residues" evidence="1">
    <location>
        <begin position="365"/>
        <end position="382"/>
    </location>
</feature>
<proteinExistence type="predicted"/>
<keyword evidence="4" id="KW-1185">Reference proteome</keyword>
<keyword evidence="2" id="KW-0472">Membrane</keyword>
<feature type="region of interest" description="Disordered" evidence="1">
    <location>
        <begin position="225"/>
        <end position="248"/>
    </location>
</feature>
<keyword evidence="2" id="KW-1133">Transmembrane helix</keyword>
<feature type="region of interest" description="Disordered" evidence="1">
    <location>
        <begin position="130"/>
        <end position="175"/>
    </location>
</feature>
<protein>
    <submittedName>
        <fullName evidence="3">Uncharacterized protein</fullName>
    </submittedName>
</protein>
<accession>A0AAD7BIN8</accession>
<keyword evidence="2" id="KW-0812">Transmembrane</keyword>
<organism evidence="3 4">
    <name type="scientific">Roridomyces roridus</name>
    <dbReference type="NCBI Taxonomy" id="1738132"/>
    <lineage>
        <taxon>Eukaryota</taxon>
        <taxon>Fungi</taxon>
        <taxon>Dikarya</taxon>
        <taxon>Basidiomycota</taxon>
        <taxon>Agaricomycotina</taxon>
        <taxon>Agaricomycetes</taxon>
        <taxon>Agaricomycetidae</taxon>
        <taxon>Agaricales</taxon>
        <taxon>Marasmiineae</taxon>
        <taxon>Mycenaceae</taxon>
        <taxon>Roridomyces</taxon>
    </lineage>
</organism>
<evidence type="ECO:0000313" key="4">
    <source>
        <dbReference type="Proteomes" id="UP001221142"/>
    </source>
</evidence>
<sequence>MPPAARTIGTTHTKTIIAWVLGAIGVVLVLCWFLRRLFRIKGLPSSGLYAMDIFYPGITADCCAFGGPSLSHVSIPLPSAPPPVHHPDRLGRPRQSITTRAADVDALGRRQGTFGDDVKELDDLPAYTVDRPPHYSAESEVTASTAAGGDPVTSEPLAGPKMDKTAEPATREKRSCVPRNRVAVGSRRHARWIGCPRGPGGMQIDAVAFTRSLFMETTWRRPEGLEVRSSGTGRGEASRGTTKQSPRAWSRDGVECCRVWTPLASRQWRERVPNAKNMVRGMIKMLLKGYRLIEFGRGATQRDNLQLVYGVKGSPGSAEQFELRRSRIGGVVVEKEAVECQRWQSQNKKSRFSDIRPGLQGPQHHGNSINQAQIGSPTMHQYDSNEKDKRTVAFQPIRVRGFPGERPVPQDNAGKWPEAIFPIPRPVHYKN</sequence>
<feature type="transmembrane region" description="Helical" evidence="2">
    <location>
        <begin position="16"/>
        <end position="34"/>
    </location>
</feature>
<evidence type="ECO:0000256" key="2">
    <source>
        <dbReference type="SAM" id="Phobius"/>
    </source>
</evidence>
<dbReference type="Proteomes" id="UP001221142">
    <property type="component" value="Unassembled WGS sequence"/>
</dbReference>
<evidence type="ECO:0000313" key="3">
    <source>
        <dbReference type="EMBL" id="KAJ7622023.1"/>
    </source>
</evidence>
<name>A0AAD7BIN8_9AGAR</name>
<dbReference type="AlphaFoldDB" id="A0AAD7BIN8"/>
<evidence type="ECO:0000256" key="1">
    <source>
        <dbReference type="SAM" id="MobiDB-lite"/>
    </source>
</evidence>
<feature type="compositionally biased region" description="Basic and acidic residues" evidence="1">
    <location>
        <begin position="161"/>
        <end position="175"/>
    </location>
</feature>
<feature type="compositionally biased region" description="Low complexity" evidence="1">
    <location>
        <begin position="136"/>
        <end position="147"/>
    </location>
</feature>
<reference evidence="3" key="1">
    <citation type="submission" date="2023-03" db="EMBL/GenBank/DDBJ databases">
        <title>Massive genome expansion in bonnet fungi (Mycena s.s.) driven by repeated elements and novel gene families across ecological guilds.</title>
        <authorList>
            <consortium name="Lawrence Berkeley National Laboratory"/>
            <person name="Harder C.B."/>
            <person name="Miyauchi S."/>
            <person name="Viragh M."/>
            <person name="Kuo A."/>
            <person name="Thoen E."/>
            <person name="Andreopoulos B."/>
            <person name="Lu D."/>
            <person name="Skrede I."/>
            <person name="Drula E."/>
            <person name="Henrissat B."/>
            <person name="Morin E."/>
            <person name="Kohler A."/>
            <person name="Barry K."/>
            <person name="LaButti K."/>
            <person name="Morin E."/>
            <person name="Salamov A."/>
            <person name="Lipzen A."/>
            <person name="Mereny Z."/>
            <person name="Hegedus B."/>
            <person name="Baldrian P."/>
            <person name="Stursova M."/>
            <person name="Weitz H."/>
            <person name="Taylor A."/>
            <person name="Grigoriev I.V."/>
            <person name="Nagy L.G."/>
            <person name="Martin F."/>
            <person name="Kauserud H."/>
        </authorList>
    </citation>
    <scope>NUCLEOTIDE SEQUENCE</scope>
    <source>
        <strain evidence="3">9284</strain>
    </source>
</reference>
<dbReference type="EMBL" id="JARKIF010000015">
    <property type="protein sequence ID" value="KAJ7622023.1"/>
    <property type="molecule type" value="Genomic_DNA"/>
</dbReference>
<feature type="region of interest" description="Disordered" evidence="1">
    <location>
        <begin position="349"/>
        <end position="387"/>
    </location>
</feature>